<dbReference type="InterPro" id="IPR006531">
    <property type="entry name" value="Gp5/Vgr_OB"/>
</dbReference>
<dbReference type="InterPro" id="IPR037026">
    <property type="entry name" value="Vgr_OB-fold_dom_sf"/>
</dbReference>
<dbReference type="OrthoDB" id="9762420at2"/>
<evidence type="ECO:0000259" key="1">
    <source>
        <dbReference type="Pfam" id="PF04717"/>
    </source>
</evidence>
<gene>
    <name evidence="2" type="ORF">GSUB_09980</name>
</gene>
<dbReference type="HOGENOM" id="CLU_793940_0_0_7"/>
<proteinExistence type="predicted"/>
<dbReference type="RefSeq" id="WP_011700611.1">
    <property type="nucleotide sequence ID" value="NZ_CP010311.1"/>
</dbReference>
<keyword evidence="3" id="KW-1185">Reference proteome</keyword>
<feature type="domain" description="Gp5/Type VI secretion system Vgr protein OB-fold" evidence="1">
    <location>
        <begin position="21"/>
        <end position="98"/>
    </location>
</feature>
<dbReference type="Pfam" id="PF04717">
    <property type="entry name" value="Phage_base_V"/>
    <property type="match status" value="1"/>
</dbReference>
<dbReference type="EMBL" id="CP010311">
    <property type="protein sequence ID" value="AJF06810.1"/>
    <property type="molecule type" value="Genomic_DNA"/>
</dbReference>
<dbReference type="KEGG" id="gsb:GSUB_09980"/>
<organism evidence="2 3">
    <name type="scientific">Geoalkalibacter subterraneus</name>
    <dbReference type="NCBI Taxonomy" id="483547"/>
    <lineage>
        <taxon>Bacteria</taxon>
        <taxon>Pseudomonadati</taxon>
        <taxon>Thermodesulfobacteriota</taxon>
        <taxon>Desulfuromonadia</taxon>
        <taxon>Desulfuromonadales</taxon>
        <taxon>Geoalkalibacteraceae</taxon>
        <taxon>Geoalkalibacter</taxon>
    </lineage>
</organism>
<dbReference type="Gene3D" id="2.40.50.230">
    <property type="entry name" value="Gp5 N-terminal domain"/>
    <property type="match status" value="1"/>
</dbReference>
<dbReference type="STRING" id="483547.GSUB_09980"/>
<dbReference type="Proteomes" id="UP000035036">
    <property type="component" value="Chromosome"/>
</dbReference>
<sequence>MLETRDRQSEERYRNRWYGKYRAFVRDNNDPERLGRVRLEIPAVLGSGRENWSEWAAPCFPYGGNDDTGMFLVPEEGASVWAEFEGGVVQYPIWTGVWLAKSNPGEQPEESKRTCANAFCHDCEDKVEHQANRHDDLEHKKYHGHPPYYCPRLKVLLKTETGHTILADDRDGDELLRIIDRAGQILTMEGKVKPEMQSGNALRRGTKDAEKGDQLDIASQIVGSRARIQLTDLCRQQVILEAWQDKEKVHILSCDKGRSRWQKILIDTTKGREKVHIWGLNGTQEILVDSTAAAEQIRLTDKAGQVVRMNAAPGQESISATDKSGSLVFMDGVAGNIIIRSTNTVLINT</sequence>
<dbReference type="SUPFAM" id="SSF69255">
    <property type="entry name" value="gp5 N-terminal domain-like"/>
    <property type="match status" value="1"/>
</dbReference>
<evidence type="ECO:0000313" key="3">
    <source>
        <dbReference type="Proteomes" id="UP000035036"/>
    </source>
</evidence>
<name>A0A0B5FRN9_9BACT</name>
<evidence type="ECO:0000313" key="2">
    <source>
        <dbReference type="EMBL" id="AJF06810.1"/>
    </source>
</evidence>
<accession>A0A0B5FRN9</accession>
<protein>
    <submittedName>
        <fullName evidence="2">Baseplate assembly protein V</fullName>
    </submittedName>
</protein>
<reference evidence="2 3" key="1">
    <citation type="journal article" date="2015" name="Genome Announc.">
        <title>Genomes of Geoalkalibacter ferrihydriticus Z-0531T and Geoalkalibacter subterraneus Red1T, Two Haloalkaliphilic Metal-Reducing Deltaproteobacteria.</title>
        <authorList>
            <person name="Badalamenti J.P."/>
            <person name="Krajmalnik-Brown R."/>
            <person name="Torres C.I."/>
            <person name="Bond D.R."/>
        </authorList>
    </citation>
    <scope>NUCLEOTIDE SEQUENCE [LARGE SCALE GENOMIC DNA]</scope>
    <source>
        <strain evidence="2 3">Red1</strain>
    </source>
</reference>
<dbReference type="AlphaFoldDB" id="A0A0B5FRN9"/>